<feature type="compositionally biased region" description="Polar residues" evidence="1">
    <location>
        <begin position="19"/>
        <end position="28"/>
    </location>
</feature>
<feature type="domain" description="U3 small nucleolar RNA-associated protein NOL7 C-terminal" evidence="2">
    <location>
        <begin position="116"/>
        <end position="178"/>
    </location>
</feature>
<dbReference type="PANTHER" id="PTHR32337">
    <property type="entry name" value="NUCLEOLAR PROTEIN 7"/>
    <property type="match status" value="1"/>
</dbReference>
<gene>
    <name evidence="3" type="ORF">GDO81_011789</name>
</gene>
<dbReference type="EMBL" id="WNYA01000005">
    <property type="protein sequence ID" value="KAG8571812.1"/>
    <property type="molecule type" value="Genomic_DNA"/>
</dbReference>
<evidence type="ECO:0000313" key="3">
    <source>
        <dbReference type="EMBL" id="KAG8571812.1"/>
    </source>
</evidence>
<feature type="region of interest" description="Disordered" evidence="1">
    <location>
        <begin position="1"/>
        <end position="35"/>
    </location>
</feature>
<feature type="region of interest" description="Disordered" evidence="1">
    <location>
        <begin position="67"/>
        <end position="106"/>
    </location>
</feature>
<keyword evidence="4" id="KW-1185">Reference proteome</keyword>
<feature type="compositionally biased region" description="Acidic residues" evidence="1">
    <location>
        <begin position="7"/>
        <end position="16"/>
    </location>
</feature>
<feature type="compositionally biased region" description="Low complexity" evidence="1">
    <location>
        <begin position="67"/>
        <end position="76"/>
    </location>
</feature>
<dbReference type="InterPro" id="IPR012579">
    <property type="entry name" value="NOL7_C"/>
</dbReference>
<evidence type="ECO:0000256" key="1">
    <source>
        <dbReference type="SAM" id="MobiDB-lite"/>
    </source>
</evidence>
<dbReference type="AlphaFoldDB" id="A0AAV7BGT5"/>
<proteinExistence type="predicted"/>
<evidence type="ECO:0000259" key="2">
    <source>
        <dbReference type="Pfam" id="PF08157"/>
    </source>
</evidence>
<comment type="caution">
    <text evidence="3">The sequence shown here is derived from an EMBL/GenBank/DDBJ whole genome shotgun (WGS) entry which is preliminary data.</text>
</comment>
<reference evidence="3" key="1">
    <citation type="thesis" date="2020" institute="ProQuest LLC" country="789 East Eisenhower Parkway, Ann Arbor, MI, USA">
        <title>Comparative Genomics and Chromosome Evolution.</title>
        <authorList>
            <person name="Mudd A.B."/>
        </authorList>
    </citation>
    <scope>NUCLEOTIDE SEQUENCE</scope>
    <source>
        <strain evidence="3">237g6f4</strain>
        <tissue evidence="3">Blood</tissue>
    </source>
</reference>
<dbReference type="Pfam" id="PF08157">
    <property type="entry name" value="NUC129"/>
    <property type="match status" value="1"/>
</dbReference>
<evidence type="ECO:0000313" key="4">
    <source>
        <dbReference type="Proteomes" id="UP000824782"/>
    </source>
</evidence>
<dbReference type="GO" id="GO:0005730">
    <property type="term" value="C:nucleolus"/>
    <property type="evidence" value="ECO:0007669"/>
    <property type="project" value="TreeGrafter"/>
</dbReference>
<dbReference type="GO" id="GO:0003723">
    <property type="term" value="F:RNA binding"/>
    <property type="evidence" value="ECO:0007669"/>
    <property type="project" value="TreeGrafter"/>
</dbReference>
<organism evidence="3 4">
    <name type="scientific">Engystomops pustulosus</name>
    <name type="common">Tungara frog</name>
    <name type="synonym">Physalaemus pustulosus</name>
    <dbReference type="NCBI Taxonomy" id="76066"/>
    <lineage>
        <taxon>Eukaryota</taxon>
        <taxon>Metazoa</taxon>
        <taxon>Chordata</taxon>
        <taxon>Craniata</taxon>
        <taxon>Vertebrata</taxon>
        <taxon>Euteleostomi</taxon>
        <taxon>Amphibia</taxon>
        <taxon>Batrachia</taxon>
        <taxon>Anura</taxon>
        <taxon>Neobatrachia</taxon>
        <taxon>Hyloidea</taxon>
        <taxon>Leptodactylidae</taxon>
        <taxon>Leiuperinae</taxon>
        <taxon>Engystomops</taxon>
    </lineage>
</organism>
<sequence length="225" mass="25920">MTPEHELESEEDEAPEEVTFQSAKTQAGESARALREEAIREKALLKEKRKRKEELFKEQKKKKLLSDDILQSISSLPEKRDESSQQQNQKNKEDKSRVSKKRRKALLPRKRLKNNYKVARLEDYSSNNLLRDRAETFLKRKLFGNSKNRTTANEFLSISNKRSVVKKPAVLFTDNNWGGTSVCFVLLKGTQESANGSLLILATAGKESKLKAAKLNLRWMNRKKL</sequence>
<dbReference type="PANTHER" id="PTHR32337:SF2">
    <property type="entry name" value="NUCLEOLAR PROTEIN 7"/>
    <property type="match status" value="1"/>
</dbReference>
<protein>
    <recommendedName>
        <fullName evidence="2">U3 small nucleolar RNA-associated protein NOL7 C-terminal domain-containing protein</fullName>
    </recommendedName>
</protein>
<dbReference type="Proteomes" id="UP000824782">
    <property type="component" value="Unassembled WGS sequence"/>
</dbReference>
<accession>A0AAV7BGT5</accession>
<name>A0AAV7BGT5_ENGPU</name>